<dbReference type="AlphaFoldDB" id="A0A2J6TGL9"/>
<dbReference type="PANTHER" id="PTHR24148">
    <property type="entry name" value="ANKYRIN REPEAT DOMAIN-CONTAINING PROTEIN 39 HOMOLOG-RELATED"/>
    <property type="match status" value="1"/>
</dbReference>
<name>A0A2J6TGL9_9HELO</name>
<proteinExistence type="predicted"/>
<dbReference type="OrthoDB" id="5312846at2759"/>
<evidence type="ECO:0000313" key="3">
    <source>
        <dbReference type="Proteomes" id="UP000235371"/>
    </source>
</evidence>
<dbReference type="InParanoid" id="A0A2J6TGL9"/>
<dbReference type="Pfam" id="PF26639">
    <property type="entry name" value="Het-6_barrel"/>
    <property type="match status" value="1"/>
</dbReference>
<dbReference type="InterPro" id="IPR010730">
    <property type="entry name" value="HET"/>
</dbReference>
<keyword evidence="3" id="KW-1185">Reference proteome</keyword>
<reference evidence="2 3" key="1">
    <citation type="submission" date="2016-04" db="EMBL/GenBank/DDBJ databases">
        <title>A degradative enzymes factory behind the ericoid mycorrhizal symbiosis.</title>
        <authorList>
            <consortium name="DOE Joint Genome Institute"/>
            <person name="Martino E."/>
            <person name="Morin E."/>
            <person name="Grelet G."/>
            <person name="Kuo A."/>
            <person name="Kohler A."/>
            <person name="Daghino S."/>
            <person name="Barry K."/>
            <person name="Choi C."/>
            <person name="Cichocki N."/>
            <person name="Clum A."/>
            <person name="Copeland A."/>
            <person name="Hainaut M."/>
            <person name="Haridas S."/>
            <person name="Labutti K."/>
            <person name="Lindquist E."/>
            <person name="Lipzen A."/>
            <person name="Khouja H.-R."/>
            <person name="Murat C."/>
            <person name="Ohm R."/>
            <person name="Olson A."/>
            <person name="Spatafora J."/>
            <person name="Veneault-Fourrey C."/>
            <person name="Henrissat B."/>
            <person name="Grigoriev I."/>
            <person name="Martin F."/>
            <person name="Perotto S."/>
        </authorList>
    </citation>
    <scope>NUCLEOTIDE SEQUENCE [LARGE SCALE GENOMIC DNA]</scope>
    <source>
        <strain evidence="2 3">E</strain>
    </source>
</reference>
<evidence type="ECO:0000259" key="1">
    <source>
        <dbReference type="Pfam" id="PF06985"/>
    </source>
</evidence>
<dbReference type="Pfam" id="PF06985">
    <property type="entry name" value="HET"/>
    <property type="match status" value="1"/>
</dbReference>
<dbReference type="RefSeq" id="XP_024739067.1">
    <property type="nucleotide sequence ID" value="XM_024879922.1"/>
</dbReference>
<dbReference type="STRING" id="1095630.A0A2J6TGL9"/>
<evidence type="ECO:0000313" key="2">
    <source>
        <dbReference type="EMBL" id="PMD62163.1"/>
    </source>
</evidence>
<dbReference type="Proteomes" id="UP000235371">
    <property type="component" value="Unassembled WGS sequence"/>
</dbReference>
<sequence>MSYQYQPLDRRRREIRLLEIQPSPTFSAPVECKAFKTNLEDAIEYIALSYCWGDASVRLPIIVDGVSFPVTVNLCHALRRLRHADQSRVYWIDAICIDQTNNPEKSHQVTIMRDLYHRAEFVDVWLGEEGEDSSLAVELIRMLTDTNLVDNLVAATEAVEIIPIVSNLYEQNPGLLDETAWLAVRRLFERPWWTRVWVFQEFIVSKAAVFRCGPDRFDWLDLSTASVAHGRIVSSPLRSLLTGDQLIYLILANFSIPMDFIHVKLPRYFESRELGDLWNFSPIHLMTRLKSTDPRDLVYALLGVAELKNLLLVPDYDKPISEVYAEFTMKYIMAYLDLSIISFAGIGILGDQYPLDTPSWVPDFRSGNRHGQSMSLGKYRASGGRKSIFSSSSGSKILNCDGVVVDTITSQRQHERWPKRSWQDLVLSHAEVPHPTGISQYQVFFRTTITDDSVRVHGNRQSDFFDEAAGFMYIVGAGSLVRRKNDPVFVKQIERFIEGDKSGSLFAQNFTVWRCSSLDFVETGIPSKKEMLDPFLAATRPEDELQWPEPYDESGVAQHAQDWAFTFEVASSDRALFITAKGYMGMGPPDSQIGDKICVVLGCDKPLVIRAIGEKYLVVGKCYIYGLMNGEILAEVEEGKMVVETLHFE</sequence>
<gene>
    <name evidence="2" type="ORF">K444DRAFT_611347</name>
</gene>
<dbReference type="GeneID" id="36587999"/>
<feature type="domain" description="Heterokaryon incompatibility" evidence="1">
    <location>
        <begin position="45"/>
        <end position="201"/>
    </location>
</feature>
<organism evidence="2 3">
    <name type="scientific">Hyaloscypha bicolor E</name>
    <dbReference type="NCBI Taxonomy" id="1095630"/>
    <lineage>
        <taxon>Eukaryota</taxon>
        <taxon>Fungi</taxon>
        <taxon>Dikarya</taxon>
        <taxon>Ascomycota</taxon>
        <taxon>Pezizomycotina</taxon>
        <taxon>Leotiomycetes</taxon>
        <taxon>Helotiales</taxon>
        <taxon>Hyaloscyphaceae</taxon>
        <taxon>Hyaloscypha</taxon>
        <taxon>Hyaloscypha bicolor</taxon>
    </lineage>
</organism>
<protein>
    <submittedName>
        <fullName evidence="2">HET-domain-containing protein</fullName>
    </submittedName>
</protein>
<accession>A0A2J6TGL9</accession>
<dbReference type="PANTHER" id="PTHR24148:SF73">
    <property type="entry name" value="HET DOMAIN PROTEIN (AFU_ORTHOLOGUE AFUA_8G01020)"/>
    <property type="match status" value="1"/>
</dbReference>
<dbReference type="EMBL" id="KZ613785">
    <property type="protein sequence ID" value="PMD62163.1"/>
    <property type="molecule type" value="Genomic_DNA"/>
</dbReference>
<dbReference type="InterPro" id="IPR052895">
    <property type="entry name" value="HetReg/Transcr_Mod"/>
</dbReference>